<keyword evidence="11" id="KW-0675">Receptor</keyword>
<keyword evidence="12" id="KW-0807">Transducer</keyword>
<keyword evidence="7" id="KW-0552">Olfaction</keyword>
<sequence length="332" mass="37394">MNSLKMSNFTSETEFLLMGFSDIRELQILYSFLLFLIYSAGLMGNLLIVIITTFDKRLHTPMYFFLRNLSMVDACYISITVPQASVYSLMNNRTISVTGCAAQVFLVILMACVEVTLLTVMARDRYVAICHPLHYPVIMSPRVCLQMTLTCLLTGLVYAAFHTGYTFRLSFCHSNVVHQFFCDIPSLLRISCSDTFSNKLSLLASALVVGAGCYAFIIASYVRTFSTVLKFPVKEDQKKAFSTCIPHISVVSLFLISGAYIYFQPPSDSESLKDIILSVFYTVIPPFMNPIIYSLWNKQIKDAMGIVMKSTILIKKKIKGCMDMVKFSSQNI</sequence>
<dbReference type="eggNOG" id="ENOG502SHXQ">
    <property type="taxonomic scope" value="Eukaryota"/>
</dbReference>
<feature type="transmembrane region" description="Helical" evidence="13">
    <location>
        <begin position="243"/>
        <end position="263"/>
    </location>
</feature>
<dbReference type="Gene3D" id="1.20.1070.10">
    <property type="entry name" value="Rhodopsin 7-helix transmembrane proteins"/>
    <property type="match status" value="1"/>
</dbReference>
<dbReference type="PANTHER" id="PTHR26452">
    <property type="entry name" value="OLFACTORY RECEPTOR"/>
    <property type="match status" value="1"/>
</dbReference>
<keyword evidence="4" id="KW-1003">Cell membrane</keyword>
<keyword evidence="8 13" id="KW-1133">Transmembrane helix</keyword>
<evidence type="ECO:0000256" key="2">
    <source>
        <dbReference type="ARBA" id="ARBA00004651"/>
    </source>
</evidence>
<evidence type="ECO:0000256" key="6">
    <source>
        <dbReference type="ARBA" id="ARBA00022692"/>
    </source>
</evidence>
<reference evidence="15" key="1">
    <citation type="journal article" date="2007" name="Nature">
        <title>Genome of the marsupial Monodelphis domestica reveals innovation in non-coding sequences.</title>
        <authorList>
            <person name="Mikkelsen T.S."/>
            <person name="Wakefield M.J."/>
            <person name="Aken B."/>
            <person name="Amemiya C.T."/>
            <person name="Chang J.L."/>
            <person name="Duke S."/>
            <person name="Garber M."/>
            <person name="Gentles A.J."/>
            <person name="Goodstadt L."/>
            <person name="Heger A."/>
            <person name="Jurka J."/>
            <person name="Kamal M."/>
            <person name="Mauceli E."/>
            <person name="Searle S.M."/>
            <person name="Sharpe T."/>
            <person name="Baker M.L."/>
            <person name="Batzer M.A."/>
            <person name="Benos P.V."/>
            <person name="Belov K."/>
            <person name="Clamp M."/>
            <person name="Cook A."/>
            <person name="Cuff J."/>
            <person name="Das R."/>
            <person name="Davidow L."/>
            <person name="Deakin J.E."/>
            <person name="Fazzari M.J."/>
            <person name="Glass J.L."/>
            <person name="Grabherr M."/>
            <person name="Greally J.M."/>
            <person name="Gu W."/>
            <person name="Hore T.A."/>
            <person name="Huttley G.A."/>
            <person name="Kleber M."/>
            <person name="Jirtle R.L."/>
            <person name="Koina E."/>
            <person name="Lee J.T."/>
            <person name="Mahony S."/>
            <person name="Marra M.A."/>
            <person name="Miller R.D."/>
            <person name="Nicholls R.D."/>
            <person name="Oda M."/>
            <person name="Papenfuss A.T."/>
            <person name="Parra Z.E."/>
            <person name="Pollock D.D."/>
            <person name="Ray D.A."/>
            <person name="Schein J.E."/>
            <person name="Speed T.P."/>
            <person name="Thompson K."/>
            <person name="VandeBerg J.L."/>
            <person name="Wade C.M."/>
            <person name="Walker J.A."/>
            <person name="Waters P.D."/>
            <person name="Webber C."/>
            <person name="Weidman J.R."/>
            <person name="Xie X."/>
            <person name="Zody M.C."/>
            <person name="Baldwin J."/>
            <person name="Abdouelleil A."/>
            <person name="Abdulkadir J."/>
            <person name="Abebe A."/>
            <person name="Abera B."/>
            <person name="Abreu J."/>
            <person name="Acer S.C."/>
            <person name="Aftuck L."/>
            <person name="Alexander A."/>
            <person name="An P."/>
            <person name="Anderson E."/>
            <person name="Anderson S."/>
            <person name="Arachi H."/>
            <person name="Azer M."/>
            <person name="Bachantsang P."/>
            <person name="Barry A."/>
            <person name="Bayul T."/>
            <person name="Berlin A."/>
            <person name="Bessette D."/>
            <person name="Bloom T."/>
            <person name="Bloom T."/>
            <person name="Boguslavskiy L."/>
            <person name="Bonnet C."/>
            <person name="Boukhgalter B."/>
            <person name="Bourzgui I."/>
            <person name="Brown A."/>
            <person name="Cahill P."/>
            <person name="Channer S."/>
            <person name="Cheshatsang Y."/>
            <person name="Chuda L."/>
            <person name="Citroen M."/>
            <person name="Collymore A."/>
            <person name="Cooke P."/>
            <person name="Costello M."/>
            <person name="D'Aco K."/>
            <person name="Daza R."/>
            <person name="De Haan G."/>
            <person name="DeGray S."/>
            <person name="DeMaso C."/>
            <person name="Dhargay N."/>
            <person name="Dooley K."/>
            <person name="Dooley E."/>
            <person name="Doricent M."/>
            <person name="Dorje P."/>
            <person name="Dorjee K."/>
            <person name="Dupes A."/>
            <person name="Elong R."/>
            <person name="Falk J."/>
            <person name="Farina A."/>
            <person name="Faro S."/>
            <person name="Ferguson D."/>
            <person name="Fisher S."/>
            <person name="Foley C.D."/>
            <person name="Franke A."/>
            <person name="Friedrich D."/>
            <person name="Gadbois L."/>
            <person name="Gearin G."/>
            <person name="Gearin C.R."/>
            <person name="Giannoukos G."/>
            <person name="Goode T."/>
            <person name="Graham J."/>
            <person name="Grandbois E."/>
            <person name="Grewal S."/>
            <person name="Gyaltsen K."/>
            <person name="Hafez N."/>
            <person name="Hagos B."/>
            <person name="Hall J."/>
            <person name="Henson C."/>
            <person name="Hollinger A."/>
            <person name="Honan T."/>
            <person name="Huard M.D."/>
            <person name="Hughes L."/>
            <person name="Hurhula B."/>
            <person name="Husby M.E."/>
            <person name="Kamat A."/>
            <person name="Kanga B."/>
            <person name="Kashin S."/>
            <person name="Khazanovich D."/>
            <person name="Kisner P."/>
            <person name="Lance K."/>
            <person name="Lara M."/>
            <person name="Lee W."/>
            <person name="Lennon N."/>
            <person name="Letendre F."/>
            <person name="LeVine R."/>
            <person name="Lipovsky A."/>
            <person name="Liu X."/>
            <person name="Liu J."/>
            <person name="Liu S."/>
            <person name="Lokyitsang T."/>
            <person name="Lokyitsang Y."/>
            <person name="Lubonja R."/>
            <person name="Lui A."/>
            <person name="MacDonald P."/>
            <person name="Magnisalis V."/>
            <person name="Maru K."/>
            <person name="Matthews C."/>
            <person name="McCusker W."/>
            <person name="McDonough S."/>
            <person name="Mehta T."/>
            <person name="Meldrim J."/>
            <person name="Meneus L."/>
            <person name="Mihai O."/>
            <person name="Mihalev A."/>
            <person name="Mihova T."/>
            <person name="Mittelman R."/>
            <person name="Mlenga V."/>
            <person name="Montmayeur A."/>
            <person name="Mulrain L."/>
            <person name="Navidi A."/>
            <person name="Naylor J."/>
            <person name="Negash T."/>
            <person name="Nguyen T."/>
            <person name="Nguyen N."/>
            <person name="Nicol R."/>
            <person name="Norbu C."/>
            <person name="Norbu N."/>
            <person name="Novod N."/>
            <person name="O'Neill B."/>
            <person name="Osman S."/>
            <person name="Markiewicz E."/>
            <person name="Oyono O.L."/>
            <person name="Patti C."/>
            <person name="Phunkhang P."/>
            <person name="Pierre F."/>
            <person name="Priest M."/>
            <person name="Raghuraman S."/>
            <person name="Rege F."/>
            <person name="Reyes R."/>
            <person name="Rise C."/>
            <person name="Rogov P."/>
            <person name="Ross K."/>
            <person name="Ryan E."/>
            <person name="Settipalli S."/>
            <person name="Shea T."/>
            <person name="Sherpa N."/>
            <person name="Shi L."/>
            <person name="Shih D."/>
            <person name="Sparrow T."/>
            <person name="Spaulding J."/>
            <person name="Stalker J."/>
            <person name="Stange-Thomann N."/>
            <person name="Stavropoulos S."/>
            <person name="Stone C."/>
            <person name="Strader C."/>
            <person name="Tesfaye S."/>
            <person name="Thomson T."/>
            <person name="Thoulutsang Y."/>
            <person name="Thoulutsang D."/>
            <person name="Topham K."/>
            <person name="Topping I."/>
            <person name="Tsamla T."/>
            <person name="Vassiliev H."/>
            <person name="Vo A."/>
            <person name="Wangchuk T."/>
            <person name="Wangdi T."/>
            <person name="Weiand M."/>
            <person name="Wilkinson J."/>
            <person name="Wilson A."/>
            <person name="Yadav S."/>
            <person name="Young G."/>
            <person name="Yu Q."/>
            <person name="Zembek L."/>
            <person name="Zhong D."/>
            <person name="Zimmer A."/>
            <person name="Zwirko Z."/>
            <person name="Jaffe D.B."/>
            <person name="Alvarez P."/>
            <person name="Brockman W."/>
            <person name="Butler J."/>
            <person name="Chin C."/>
            <person name="Gnerre S."/>
            <person name="MacCallum I."/>
            <person name="Graves J.A."/>
            <person name="Ponting C.P."/>
            <person name="Breen M."/>
            <person name="Samollow P.B."/>
            <person name="Lander E.S."/>
            <person name="Lindblad-Toh K."/>
        </authorList>
    </citation>
    <scope>NUCLEOTIDE SEQUENCE [LARGE SCALE GENOMIC DNA]</scope>
</reference>
<dbReference type="InterPro" id="IPR000725">
    <property type="entry name" value="Olfact_rcpt"/>
</dbReference>
<dbReference type="GO" id="GO:0004930">
    <property type="term" value="F:G protein-coupled receptor activity"/>
    <property type="evidence" value="ECO:0007669"/>
    <property type="project" value="UniProtKB-KW"/>
</dbReference>
<name>H9H826_MONDO</name>
<evidence type="ECO:0000256" key="5">
    <source>
        <dbReference type="ARBA" id="ARBA00022606"/>
    </source>
</evidence>
<reference evidence="15" key="2">
    <citation type="submission" date="2025-08" db="UniProtKB">
        <authorList>
            <consortium name="Ensembl"/>
        </authorList>
    </citation>
    <scope>IDENTIFICATION</scope>
</reference>
<dbReference type="PRINTS" id="PR00237">
    <property type="entry name" value="GPCRRHODOPSN"/>
</dbReference>
<dbReference type="STRING" id="13616.ENSMODP00000026947"/>
<feature type="transmembrane region" description="Helical" evidence="13">
    <location>
        <begin position="63"/>
        <end position="81"/>
    </location>
</feature>
<comment type="similarity">
    <text evidence="3">Belongs to the G-protein coupled receptor 1 family.</text>
</comment>
<feature type="transmembrane region" description="Helical" evidence="13">
    <location>
        <begin position="28"/>
        <end position="51"/>
    </location>
</feature>
<gene>
    <name evidence="15" type="primary">LOC100025312</name>
</gene>
<evidence type="ECO:0000256" key="13">
    <source>
        <dbReference type="SAM" id="Phobius"/>
    </source>
</evidence>
<evidence type="ECO:0000256" key="1">
    <source>
        <dbReference type="ARBA" id="ARBA00002936"/>
    </source>
</evidence>
<keyword evidence="6 13" id="KW-0812">Transmembrane</keyword>
<evidence type="ECO:0000256" key="9">
    <source>
        <dbReference type="ARBA" id="ARBA00023040"/>
    </source>
</evidence>
<dbReference type="FunFam" id="1.10.1220.70:FF:000001">
    <property type="entry name" value="Olfactory receptor"/>
    <property type="match status" value="1"/>
</dbReference>
<organism evidence="15 16">
    <name type="scientific">Monodelphis domestica</name>
    <name type="common">Gray short-tailed opossum</name>
    <dbReference type="NCBI Taxonomy" id="13616"/>
    <lineage>
        <taxon>Eukaryota</taxon>
        <taxon>Metazoa</taxon>
        <taxon>Chordata</taxon>
        <taxon>Craniata</taxon>
        <taxon>Vertebrata</taxon>
        <taxon>Euteleostomi</taxon>
        <taxon>Mammalia</taxon>
        <taxon>Metatheria</taxon>
        <taxon>Didelphimorphia</taxon>
        <taxon>Didelphidae</taxon>
        <taxon>Monodelphis</taxon>
    </lineage>
</organism>
<dbReference type="OMA" id="QCPARER"/>
<evidence type="ECO:0000259" key="14">
    <source>
        <dbReference type="PROSITE" id="PS50262"/>
    </source>
</evidence>
<dbReference type="Bgee" id="ENSMODG00000050882">
    <property type="expression patterns" value="Expressed in testis"/>
</dbReference>
<accession>H9H826</accession>
<dbReference type="SUPFAM" id="SSF81321">
    <property type="entry name" value="Family A G protein-coupled receptor-like"/>
    <property type="match status" value="1"/>
</dbReference>
<keyword evidence="16" id="KW-1185">Reference proteome</keyword>
<keyword evidence="5" id="KW-0716">Sensory transduction</keyword>
<evidence type="ECO:0000256" key="8">
    <source>
        <dbReference type="ARBA" id="ARBA00022989"/>
    </source>
</evidence>
<evidence type="ECO:0000256" key="11">
    <source>
        <dbReference type="ARBA" id="ARBA00023170"/>
    </source>
</evidence>
<proteinExistence type="inferred from homology"/>
<reference evidence="15" key="3">
    <citation type="submission" date="2025-09" db="UniProtKB">
        <authorList>
            <consortium name="Ensembl"/>
        </authorList>
    </citation>
    <scope>IDENTIFICATION</scope>
</reference>
<dbReference type="Ensembl" id="ENSMODT00000028365.2">
    <property type="protein sequence ID" value="ENSMODP00000026947.2"/>
    <property type="gene ID" value="ENSMODG00000050882.1"/>
</dbReference>
<feature type="domain" description="G-protein coupled receptors family 1 profile" evidence="14">
    <location>
        <begin position="44"/>
        <end position="293"/>
    </location>
</feature>
<dbReference type="InterPro" id="IPR050516">
    <property type="entry name" value="Olfactory_GPCR"/>
</dbReference>
<dbReference type="AlphaFoldDB" id="H9H826"/>
<feature type="transmembrane region" description="Helical" evidence="13">
    <location>
        <begin position="275"/>
        <end position="296"/>
    </location>
</feature>
<feature type="transmembrane region" description="Helical" evidence="13">
    <location>
        <begin position="143"/>
        <end position="161"/>
    </location>
</feature>
<dbReference type="InParanoid" id="H9H826"/>
<protein>
    <submittedName>
        <fullName evidence="15">Olfactory receptor 14C36-like</fullName>
    </submittedName>
</protein>
<dbReference type="GO" id="GO:0004984">
    <property type="term" value="F:olfactory receptor activity"/>
    <property type="evidence" value="ECO:0000318"/>
    <property type="project" value="GO_Central"/>
</dbReference>
<dbReference type="HOGENOM" id="CLU_012526_1_2_1"/>
<dbReference type="CDD" id="cd15227">
    <property type="entry name" value="7tmA_OR14-like"/>
    <property type="match status" value="1"/>
</dbReference>
<evidence type="ECO:0000313" key="15">
    <source>
        <dbReference type="Ensembl" id="ENSMODP00000026947.2"/>
    </source>
</evidence>
<evidence type="ECO:0000256" key="4">
    <source>
        <dbReference type="ARBA" id="ARBA00022475"/>
    </source>
</evidence>
<keyword evidence="10 13" id="KW-0472">Membrane</keyword>
<dbReference type="InterPro" id="IPR000276">
    <property type="entry name" value="GPCR_Rhodpsn"/>
</dbReference>
<dbReference type="FunFam" id="1.20.1070.10:FF:000037">
    <property type="entry name" value="Olfactory receptor"/>
    <property type="match status" value="1"/>
</dbReference>
<dbReference type="Proteomes" id="UP000002280">
    <property type="component" value="Unplaced"/>
</dbReference>
<feature type="transmembrane region" description="Helical" evidence="13">
    <location>
        <begin position="202"/>
        <end position="222"/>
    </location>
</feature>
<dbReference type="GeneTree" id="ENSGT01140000282578"/>
<dbReference type="GO" id="GO:0005886">
    <property type="term" value="C:plasma membrane"/>
    <property type="evidence" value="ECO:0007669"/>
    <property type="project" value="UniProtKB-SubCell"/>
</dbReference>
<comment type="subcellular location">
    <subcellularLocation>
        <location evidence="2">Cell membrane</location>
        <topology evidence="2">Multi-pass membrane protein</topology>
    </subcellularLocation>
</comment>
<feature type="transmembrane region" description="Helical" evidence="13">
    <location>
        <begin position="101"/>
        <end position="122"/>
    </location>
</feature>
<evidence type="ECO:0000256" key="3">
    <source>
        <dbReference type="ARBA" id="ARBA00010663"/>
    </source>
</evidence>
<keyword evidence="9" id="KW-0297">G-protein coupled receptor</keyword>
<evidence type="ECO:0000313" key="16">
    <source>
        <dbReference type="Proteomes" id="UP000002280"/>
    </source>
</evidence>
<dbReference type="InterPro" id="IPR017452">
    <property type="entry name" value="GPCR_Rhodpsn_7TM"/>
</dbReference>
<dbReference type="PRINTS" id="PR00245">
    <property type="entry name" value="OLFACTORYR"/>
</dbReference>
<evidence type="ECO:0000256" key="12">
    <source>
        <dbReference type="ARBA" id="ARBA00023224"/>
    </source>
</evidence>
<dbReference type="Pfam" id="PF13853">
    <property type="entry name" value="7tm_4"/>
    <property type="match status" value="1"/>
</dbReference>
<comment type="function">
    <text evidence="1">Odorant receptor.</text>
</comment>
<dbReference type="GO" id="GO:0005549">
    <property type="term" value="F:odorant binding"/>
    <property type="evidence" value="ECO:0000318"/>
    <property type="project" value="GO_Central"/>
</dbReference>
<dbReference type="PROSITE" id="PS50262">
    <property type="entry name" value="G_PROTEIN_RECEP_F1_2"/>
    <property type="match status" value="1"/>
</dbReference>
<evidence type="ECO:0000256" key="7">
    <source>
        <dbReference type="ARBA" id="ARBA00022725"/>
    </source>
</evidence>
<evidence type="ECO:0000256" key="10">
    <source>
        <dbReference type="ARBA" id="ARBA00023136"/>
    </source>
</evidence>